<evidence type="ECO:0000256" key="3">
    <source>
        <dbReference type="ARBA" id="ARBA00015086"/>
    </source>
</evidence>
<dbReference type="NCBIfam" id="TIGR02107">
    <property type="entry name" value="PQQ_syn_pqqA"/>
    <property type="match status" value="1"/>
</dbReference>
<organism evidence="6 7">
    <name type="scientific">Neoroseomonas terrae</name>
    <dbReference type="NCBI Taxonomy" id="424799"/>
    <lineage>
        <taxon>Bacteria</taxon>
        <taxon>Pseudomonadati</taxon>
        <taxon>Pseudomonadota</taxon>
        <taxon>Alphaproteobacteria</taxon>
        <taxon>Acetobacterales</taxon>
        <taxon>Acetobacteraceae</taxon>
        <taxon>Neoroseomonas</taxon>
    </lineage>
</organism>
<proteinExistence type="inferred from homology"/>
<dbReference type="Pfam" id="PF08042">
    <property type="entry name" value="PqqA"/>
    <property type="match status" value="1"/>
</dbReference>
<keyword evidence="4 5" id="KW-0884">PQQ biosynthesis</keyword>
<evidence type="ECO:0000256" key="4">
    <source>
        <dbReference type="ARBA" id="ARBA00022905"/>
    </source>
</evidence>
<gene>
    <name evidence="5 6" type="primary">pqqA</name>
    <name evidence="6" type="ORF">GXW78_19025</name>
</gene>
<dbReference type="InterPro" id="IPR011725">
    <property type="entry name" value="PQQ_synth_PqqA"/>
</dbReference>
<feature type="cross-link" description="Pyrroloquinoline quinone (Glu-Tyr)" evidence="5">
    <location>
        <begin position="16"/>
        <end position="20"/>
    </location>
</feature>
<comment type="similarity">
    <text evidence="2 5">Belongs to the PqqA family.</text>
</comment>
<comment type="caution">
    <text evidence="6">The sequence shown here is derived from an EMBL/GenBank/DDBJ whole genome shotgun (WGS) entry which is preliminary data.</text>
</comment>
<evidence type="ECO:0000256" key="5">
    <source>
        <dbReference type="HAMAP-Rule" id="MF_00656"/>
    </source>
</evidence>
<evidence type="ECO:0000313" key="6">
    <source>
        <dbReference type="EMBL" id="MBR0651770.1"/>
    </source>
</evidence>
<protein>
    <recommendedName>
        <fullName evidence="3 5">Coenzyme PQQ synthesis protein A</fullName>
    </recommendedName>
    <alternativeName>
        <fullName evidence="5">Pyrroloquinoline quinone biosynthesis protein A</fullName>
    </alternativeName>
</protein>
<reference evidence="7" key="1">
    <citation type="journal article" date="2021" name="Syst. Appl. Microbiol.">
        <title>Roseomonas hellenica sp. nov., isolated from roots of wild-growing Alkanna tinctoria.</title>
        <authorList>
            <person name="Rat A."/>
            <person name="Naranjo H.D."/>
            <person name="Lebbe L."/>
            <person name="Cnockaert M."/>
            <person name="Krigas N."/>
            <person name="Grigoriadou K."/>
            <person name="Maloupa E."/>
            <person name="Willems A."/>
        </authorList>
    </citation>
    <scope>NUCLEOTIDE SEQUENCE [LARGE SCALE GENOMIC DNA]</scope>
    <source>
        <strain evidence="7">LMG 31159</strain>
    </source>
</reference>
<keyword evidence="7" id="KW-1185">Reference proteome</keyword>
<accession>A0ABS5ELD8</accession>
<comment type="pathway">
    <text evidence="1 5">Cofactor biosynthesis; pyrroloquinoline quinone biosynthesis.</text>
</comment>
<dbReference type="HAMAP" id="MF_00656">
    <property type="entry name" value="PQQ_syn_PqqA"/>
    <property type="match status" value="1"/>
</dbReference>
<evidence type="ECO:0000256" key="1">
    <source>
        <dbReference type="ARBA" id="ARBA00004886"/>
    </source>
</evidence>
<dbReference type="Proteomes" id="UP000698752">
    <property type="component" value="Unassembled WGS sequence"/>
</dbReference>
<dbReference type="EMBL" id="JAAEDI010000021">
    <property type="protein sequence ID" value="MBR0651770.1"/>
    <property type="molecule type" value="Genomic_DNA"/>
</dbReference>
<evidence type="ECO:0000256" key="2">
    <source>
        <dbReference type="ARBA" id="ARBA00009325"/>
    </source>
</evidence>
<sequence length="26" mass="2878">MAWKKPKIVEISLALEINSYACAEIG</sequence>
<evidence type="ECO:0000313" key="7">
    <source>
        <dbReference type="Proteomes" id="UP000698752"/>
    </source>
</evidence>
<name>A0ABS5ELD8_9PROT</name>
<comment type="function">
    <text evidence="5">Required for coenzyme pyrroloquinoline quinone (PQQ) biosynthesis. PQQ is probably formed by cross-linking a specific glutamate to a specific tyrosine residue and excising these residues from the peptide.</text>
</comment>